<dbReference type="InterPro" id="IPR000160">
    <property type="entry name" value="GGDEF_dom"/>
</dbReference>
<keyword evidence="1" id="KW-0812">Transmembrane</keyword>
<dbReference type="PANTHER" id="PTHR44757:SF2">
    <property type="entry name" value="BIOFILM ARCHITECTURE MAINTENANCE PROTEIN MBAA"/>
    <property type="match status" value="1"/>
</dbReference>
<dbReference type="PANTHER" id="PTHR44757">
    <property type="entry name" value="DIGUANYLATE CYCLASE DGCP"/>
    <property type="match status" value="1"/>
</dbReference>
<dbReference type="SMART" id="SM00052">
    <property type="entry name" value="EAL"/>
    <property type="match status" value="1"/>
</dbReference>
<gene>
    <name evidence="4" type="ORF">D5018_02150</name>
</gene>
<dbReference type="Gene3D" id="3.30.70.270">
    <property type="match status" value="1"/>
</dbReference>
<dbReference type="RefSeq" id="WP_121837338.1">
    <property type="nucleotide sequence ID" value="NZ_ML014755.1"/>
</dbReference>
<dbReference type="OrthoDB" id="9804951at2"/>
<dbReference type="Pfam" id="PF00563">
    <property type="entry name" value="EAL"/>
    <property type="match status" value="1"/>
</dbReference>
<dbReference type="PROSITE" id="PS50883">
    <property type="entry name" value="EAL"/>
    <property type="match status" value="1"/>
</dbReference>
<dbReference type="Pfam" id="PF00990">
    <property type="entry name" value="GGDEF"/>
    <property type="match status" value="1"/>
</dbReference>
<keyword evidence="1" id="KW-0472">Membrane</keyword>
<sequence>MKLRFSSLTLKQTFLVSITVFCFAVALLFIEFISVVHTEKRHLKQQGETLIHTLEQSAKASSLNDNTLLAQQLLKQSFDLPWIQSVSIELRETGRIFSANKPLDAETGIWHDLAQWLFQNQQHSTRLLYRDNSQPFARLNLHYDLKKISQTLQRHFTRTFIFSLIGTLVLTVLLTCVFHLFLTKPMLILSQAIDKITPDTPKDNLLPRIPFHNNNELSRVLTKFNQILIQFDMAQLKLRKMATKDPLTSLPNRVLLLETINLSIQRSSQQKRSFALFYIDLDRFKNINDSLGHQLGDRYLLRIARVLKRVVGEKGTVARLGGDEFAIIANDPQTLPQAGEFAQTLIKEIKKPLFLNEHKLHPNASVGIALYPDDGHNADDLIRHAEIAMYSAKKQGLGNWAFFNKKMTEKAIAHLRIEANLYNAIRNDNLSLFFQPKIELATGKMKGAEALIRWHQGDKVISPGEFIPVAEESGLIVTLGKWVINKTCETLRKWCDEFNQVPSIAINIAAKHFIDPKFVEQLKSCVSSFHLDPSLIEIEITESSFIHDIQLAIAVIEQLRKSGFKVSIDDFGTGYSSLSYLKVLPINTLKIDRAFVEGLPENDAIASTIVMLGQQMDLEIVAEGIDEAKQLKWLQAHGCALGQGYLFSRPLPQEEFENQYLEPEQTVLEIE</sequence>
<dbReference type="CDD" id="cd01949">
    <property type="entry name" value="GGDEF"/>
    <property type="match status" value="1"/>
</dbReference>
<dbReference type="InterPro" id="IPR043128">
    <property type="entry name" value="Rev_trsase/Diguanyl_cyclase"/>
</dbReference>
<comment type="caution">
    <text evidence="4">The sequence shown here is derived from an EMBL/GenBank/DDBJ whole genome shotgun (WGS) entry which is preliminary data.</text>
</comment>
<dbReference type="InterPro" id="IPR029787">
    <property type="entry name" value="Nucleotide_cyclase"/>
</dbReference>
<proteinExistence type="predicted"/>
<organism evidence="4 5">
    <name type="scientific">Parashewanella curva</name>
    <dbReference type="NCBI Taxonomy" id="2338552"/>
    <lineage>
        <taxon>Bacteria</taxon>
        <taxon>Pseudomonadati</taxon>
        <taxon>Pseudomonadota</taxon>
        <taxon>Gammaproteobacteria</taxon>
        <taxon>Alteromonadales</taxon>
        <taxon>Shewanellaceae</taxon>
        <taxon>Parashewanella</taxon>
    </lineage>
</organism>
<dbReference type="AlphaFoldDB" id="A0A3L8Q0Y8"/>
<dbReference type="InterPro" id="IPR001633">
    <property type="entry name" value="EAL_dom"/>
</dbReference>
<evidence type="ECO:0000313" key="4">
    <source>
        <dbReference type="EMBL" id="RLV61301.1"/>
    </source>
</evidence>
<dbReference type="SUPFAM" id="SSF55073">
    <property type="entry name" value="Nucleotide cyclase"/>
    <property type="match status" value="1"/>
</dbReference>
<dbReference type="PROSITE" id="PS50887">
    <property type="entry name" value="GGDEF"/>
    <property type="match status" value="1"/>
</dbReference>
<dbReference type="NCBIfam" id="TIGR00254">
    <property type="entry name" value="GGDEF"/>
    <property type="match status" value="1"/>
</dbReference>
<feature type="domain" description="EAL" evidence="2">
    <location>
        <begin position="414"/>
        <end position="664"/>
    </location>
</feature>
<keyword evidence="5" id="KW-1185">Reference proteome</keyword>
<evidence type="ECO:0000259" key="2">
    <source>
        <dbReference type="PROSITE" id="PS50883"/>
    </source>
</evidence>
<dbReference type="SMART" id="SM00267">
    <property type="entry name" value="GGDEF"/>
    <property type="match status" value="1"/>
</dbReference>
<feature type="transmembrane region" description="Helical" evidence="1">
    <location>
        <begin position="160"/>
        <end position="182"/>
    </location>
</feature>
<keyword evidence="1" id="KW-1133">Transmembrane helix</keyword>
<accession>A0A3L8Q0Y8</accession>
<dbReference type="Proteomes" id="UP000281474">
    <property type="component" value="Unassembled WGS sequence"/>
</dbReference>
<feature type="domain" description="GGDEF" evidence="3">
    <location>
        <begin position="272"/>
        <end position="405"/>
    </location>
</feature>
<dbReference type="CDD" id="cd01948">
    <property type="entry name" value="EAL"/>
    <property type="match status" value="1"/>
</dbReference>
<reference evidence="4 5" key="1">
    <citation type="submission" date="2018-09" db="EMBL/GenBank/DDBJ databases">
        <title>Phylogeny of the Shewanellaceae, and recommendation for two new genera, Pseudoshewanella and Parashewanella.</title>
        <authorList>
            <person name="Wang G."/>
        </authorList>
    </citation>
    <scope>NUCLEOTIDE SEQUENCE [LARGE SCALE GENOMIC DNA]</scope>
    <source>
        <strain evidence="4 5">C51</strain>
    </source>
</reference>
<evidence type="ECO:0000256" key="1">
    <source>
        <dbReference type="SAM" id="Phobius"/>
    </source>
</evidence>
<dbReference type="InterPro" id="IPR035919">
    <property type="entry name" value="EAL_sf"/>
</dbReference>
<feature type="transmembrane region" description="Helical" evidence="1">
    <location>
        <begin position="12"/>
        <end position="36"/>
    </location>
</feature>
<dbReference type="Gene3D" id="3.20.20.450">
    <property type="entry name" value="EAL domain"/>
    <property type="match status" value="1"/>
</dbReference>
<evidence type="ECO:0000313" key="5">
    <source>
        <dbReference type="Proteomes" id="UP000281474"/>
    </source>
</evidence>
<dbReference type="SUPFAM" id="SSF141868">
    <property type="entry name" value="EAL domain-like"/>
    <property type="match status" value="1"/>
</dbReference>
<dbReference type="EMBL" id="QZEI01000004">
    <property type="protein sequence ID" value="RLV61301.1"/>
    <property type="molecule type" value="Genomic_DNA"/>
</dbReference>
<protein>
    <submittedName>
        <fullName evidence="4">EAL domain-containing protein</fullName>
    </submittedName>
</protein>
<dbReference type="InterPro" id="IPR052155">
    <property type="entry name" value="Biofilm_reg_signaling"/>
</dbReference>
<evidence type="ECO:0000259" key="3">
    <source>
        <dbReference type="PROSITE" id="PS50887"/>
    </source>
</evidence>
<name>A0A3L8Q0Y8_9GAMM</name>